<dbReference type="FunFam" id="3.40.50.300:FF:004294">
    <property type="entry name" value="Rab-type small G protein"/>
    <property type="match status" value="1"/>
</dbReference>
<dbReference type="AlphaFoldDB" id="A0AAN7YW74"/>
<name>A0AAN7YW74_9MYCE</name>
<keyword evidence="4" id="KW-1185">Reference proteome</keyword>
<reference evidence="3 4" key="1">
    <citation type="submission" date="2023-11" db="EMBL/GenBank/DDBJ databases">
        <title>Dfirmibasis_genome.</title>
        <authorList>
            <person name="Edelbroek B."/>
            <person name="Kjellin J."/>
            <person name="Jerlstrom-Hultqvist J."/>
            <person name="Soderbom F."/>
        </authorList>
    </citation>
    <scope>NUCLEOTIDE SEQUENCE [LARGE SCALE GENOMIC DNA]</scope>
    <source>
        <strain evidence="3 4">TNS-C-14</strain>
    </source>
</reference>
<dbReference type="InterPro" id="IPR027417">
    <property type="entry name" value="P-loop_NTPase"/>
</dbReference>
<evidence type="ECO:0000256" key="1">
    <source>
        <dbReference type="ARBA" id="ARBA00022741"/>
    </source>
</evidence>
<dbReference type="Gene3D" id="3.40.50.300">
    <property type="entry name" value="P-loop containing nucleotide triphosphate hydrolases"/>
    <property type="match status" value="1"/>
</dbReference>
<dbReference type="SMART" id="SM00176">
    <property type="entry name" value="RAN"/>
    <property type="match status" value="1"/>
</dbReference>
<sequence length="265" mass="30513">MDPLSISMESKVVLLGSSDVGKTALSLRYVDGIFPKRATPTIGASFLTKTINIEGNKIKYLIWDSAGQDRFRSLATLYYRGACVAILVFDITQQKTFDIVKGWVEELKSNIQEEIIMVLCGNKIDLQQNRQVKSETAKLYADEINAMYVETSAKENEGVEGMFLEIGKKLILNKHNEYFKQFQQQQKLHKQFQQQNQSLYQYHIQQQKQQQQQQQQQQINQQQFYKSNPHLQASMNGLNNNNQNINIYSNQNSTNYSDNSDQCCG</sequence>
<evidence type="ECO:0008006" key="5">
    <source>
        <dbReference type="Google" id="ProtNLM"/>
    </source>
</evidence>
<dbReference type="SMART" id="SM00174">
    <property type="entry name" value="RHO"/>
    <property type="match status" value="1"/>
</dbReference>
<dbReference type="EMBL" id="JAVFKY010000004">
    <property type="protein sequence ID" value="KAK5578212.1"/>
    <property type="molecule type" value="Genomic_DNA"/>
</dbReference>
<comment type="caution">
    <text evidence="3">The sequence shown here is derived from an EMBL/GenBank/DDBJ whole genome shotgun (WGS) entry which is preliminary data.</text>
</comment>
<proteinExistence type="predicted"/>
<evidence type="ECO:0000256" key="2">
    <source>
        <dbReference type="SAM" id="MobiDB-lite"/>
    </source>
</evidence>
<dbReference type="PRINTS" id="PR00449">
    <property type="entry name" value="RASTRNSFRMNG"/>
</dbReference>
<dbReference type="SUPFAM" id="SSF52540">
    <property type="entry name" value="P-loop containing nucleoside triphosphate hydrolases"/>
    <property type="match status" value="1"/>
</dbReference>
<dbReference type="InterPro" id="IPR001806">
    <property type="entry name" value="Small_GTPase"/>
</dbReference>
<accession>A0AAN7YW74</accession>
<dbReference type="SMART" id="SM00173">
    <property type="entry name" value="RAS"/>
    <property type="match status" value="1"/>
</dbReference>
<dbReference type="PROSITE" id="PS51419">
    <property type="entry name" value="RAB"/>
    <property type="match status" value="1"/>
</dbReference>
<dbReference type="NCBIfam" id="TIGR00231">
    <property type="entry name" value="small_GTP"/>
    <property type="match status" value="1"/>
</dbReference>
<dbReference type="Pfam" id="PF00071">
    <property type="entry name" value="Ras"/>
    <property type="match status" value="1"/>
</dbReference>
<dbReference type="SMART" id="SM00175">
    <property type="entry name" value="RAB"/>
    <property type="match status" value="1"/>
</dbReference>
<organism evidence="3 4">
    <name type="scientific">Dictyostelium firmibasis</name>
    <dbReference type="NCBI Taxonomy" id="79012"/>
    <lineage>
        <taxon>Eukaryota</taxon>
        <taxon>Amoebozoa</taxon>
        <taxon>Evosea</taxon>
        <taxon>Eumycetozoa</taxon>
        <taxon>Dictyostelia</taxon>
        <taxon>Dictyosteliales</taxon>
        <taxon>Dictyosteliaceae</taxon>
        <taxon>Dictyostelium</taxon>
    </lineage>
</organism>
<dbReference type="InterPro" id="IPR005225">
    <property type="entry name" value="Small_GTP-bd"/>
</dbReference>
<evidence type="ECO:0000313" key="3">
    <source>
        <dbReference type="EMBL" id="KAK5578212.1"/>
    </source>
</evidence>
<gene>
    <name evidence="3" type="ORF">RB653_003165</name>
</gene>
<dbReference type="PROSITE" id="PS51421">
    <property type="entry name" value="RAS"/>
    <property type="match status" value="1"/>
</dbReference>
<dbReference type="GO" id="GO:0003924">
    <property type="term" value="F:GTPase activity"/>
    <property type="evidence" value="ECO:0007669"/>
    <property type="project" value="InterPro"/>
</dbReference>
<dbReference type="GO" id="GO:0005525">
    <property type="term" value="F:GTP binding"/>
    <property type="evidence" value="ECO:0007669"/>
    <property type="project" value="InterPro"/>
</dbReference>
<keyword evidence="1" id="KW-0547">Nucleotide-binding</keyword>
<evidence type="ECO:0000313" key="4">
    <source>
        <dbReference type="Proteomes" id="UP001344447"/>
    </source>
</evidence>
<protein>
    <recommendedName>
        <fullName evidence="5">P-loop containing nucleoside triphosphate hydrolase</fullName>
    </recommendedName>
</protein>
<feature type="compositionally biased region" description="Low complexity" evidence="2">
    <location>
        <begin position="239"/>
        <end position="256"/>
    </location>
</feature>
<dbReference type="PANTHER" id="PTHR47978">
    <property type="match status" value="1"/>
</dbReference>
<dbReference type="Proteomes" id="UP001344447">
    <property type="component" value="Unassembled WGS sequence"/>
</dbReference>
<feature type="region of interest" description="Disordered" evidence="2">
    <location>
        <begin position="231"/>
        <end position="265"/>
    </location>
</feature>